<evidence type="ECO:0000256" key="4">
    <source>
        <dbReference type="ARBA" id="ARBA00022993"/>
    </source>
</evidence>
<keyword evidence="3 5" id="KW-0067">ATP-binding</keyword>
<comment type="similarity">
    <text evidence="1 5">Belongs to the CoaE family.</text>
</comment>
<dbReference type="PANTHER" id="PTHR10695:SF46">
    <property type="entry name" value="BIFUNCTIONAL COENZYME A SYNTHASE-RELATED"/>
    <property type="match status" value="1"/>
</dbReference>
<name>A0ABX8Z3A7_9NEIS</name>
<evidence type="ECO:0000256" key="1">
    <source>
        <dbReference type="ARBA" id="ARBA00009018"/>
    </source>
</evidence>
<dbReference type="InterPro" id="IPR001977">
    <property type="entry name" value="Depp_CoAkinase"/>
</dbReference>
<accession>A0ABX8Z3A7</accession>
<keyword evidence="5 7" id="KW-0808">Transferase</keyword>
<evidence type="ECO:0000256" key="3">
    <source>
        <dbReference type="ARBA" id="ARBA00022840"/>
    </source>
</evidence>
<dbReference type="NCBIfam" id="TIGR00152">
    <property type="entry name" value="dephospho-CoA kinase"/>
    <property type="match status" value="1"/>
</dbReference>
<protein>
    <recommendedName>
        <fullName evidence="5 6">Dephospho-CoA kinase</fullName>
        <ecNumber evidence="5 6">2.7.1.24</ecNumber>
    </recommendedName>
    <alternativeName>
        <fullName evidence="5">Dephosphocoenzyme A kinase</fullName>
    </alternativeName>
</protein>
<comment type="function">
    <text evidence="5">Catalyzes the phosphorylation of the 3'-hydroxyl group of dephosphocoenzyme A to form coenzyme A.</text>
</comment>
<keyword evidence="2 5" id="KW-0547">Nucleotide-binding</keyword>
<keyword evidence="5" id="KW-0963">Cytoplasm</keyword>
<dbReference type="PROSITE" id="PS51219">
    <property type="entry name" value="DPCK"/>
    <property type="match status" value="1"/>
</dbReference>
<evidence type="ECO:0000256" key="5">
    <source>
        <dbReference type="HAMAP-Rule" id="MF_00376"/>
    </source>
</evidence>
<dbReference type="HAMAP" id="MF_00376">
    <property type="entry name" value="Dephospho_CoA_kinase"/>
    <property type="match status" value="1"/>
</dbReference>
<feature type="binding site" evidence="5">
    <location>
        <begin position="11"/>
        <end position="16"/>
    </location>
    <ligand>
        <name>ATP</name>
        <dbReference type="ChEBI" id="CHEBI:30616"/>
    </ligand>
</feature>
<gene>
    <name evidence="5 7" type="primary">coaE</name>
    <name evidence="7" type="ORF">K4H28_12270</name>
</gene>
<comment type="pathway">
    <text evidence="5">Cofactor biosynthesis; coenzyme A biosynthesis; CoA from (R)-pantothenate: step 5/5.</text>
</comment>
<evidence type="ECO:0000256" key="2">
    <source>
        <dbReference type="ARBA" id="ARBA00022741"/>
    </source>
</evidence>
<evidence type="ECO:0000313" key="7">
    <source>
        <dbReference type="EMBL" id="QZA77064.1"/>
    </source>
</evidence>
<dbReference type="SUPFAM" id="SSF52540">
    <property type="entry name" value="P-loop containing nucleoside triphosphate hydrolases"/>
    <property type="match status" value="1"/>
</dbReference>
<dbReference type="CDD" id="cd02022">
    <property type="entry name" value="DPCK"/>
    <property type="match status" value="1"/>
</dbReference>
<organism evidence="7 8">
    <name type="scientific">Deefgea tanakiae</name>
    <dbReference type="NCBI Taxonomy" id="2865840"/>
    <lineage>
        <taxon>Bacteria</taxon>
        <taxon>Pseudomonadati</taxon>
        <taxon>Pseudomonadota</taxon>
        <taxon>Betaproteobacteria</taxon>
        <taxon>Neisseriales</taxon>
        <taxon>Chitinibacteraceae</taxon>
        <taxon>Deefgea</taxon>
    </lineage>
</organism>
<keyword evidence="5 7" id="KW-0418">Kinase</keyword>
<dbReference type="Pfam" id="PF01121">
    <property type="entry name" value="CoaE"/>
    <property type="match status" value="1"/>
</dbReference>
<evidence type="ECO:0000313" key="8">
    <source>
        <dbReference type="Proteomes" id="UP000825679"/>
    </source>
</evidence>
<dbReference type="EC" id="2.7.1.24" evidence="5 6"/>
<comment type="catalytic activity">
    <reaction evidence="5">
        <text>3'-dephospho-CoA + ATP = ADP + CoA + H(+)</text>
        <dbReference type="Rhea" id="RHEA:18245"/>
        <dbReference type="ChEBI" id="CHEBI:15378"/>
        <dbReference type="ChEBI" id="CHEBI:30616"/>
        <dbReference type="ChEBI" id="CHEBI:57287"/>
        <dbReference type="ChEBI" id="CHEBI:57328"/>
        <dbReference type="ChEBI" id="CHEBI:456216"/>
        <dbReference type="EC" id="2.7.1.24"/>
    </reaction>
</comment>
<dbReference type="EMBL" id="CP081150">
    <property type="protein sequence ID" value="QZA77064.1"/>
    <property type="molecule type" value="Genomic_DNA"/>
</dbReference>
<dbReference type="Gene3D" id="3.40.50.300">
    <property type="entry name" value="P-loop containing nucleotide triphosphate hydrolases"/>
    <property type="match status" value="1"/>
</dbReference>
<comment type="subcellular location">
    <subcellularLocation>
        <location evidence="5">Cytoplasm</location>
    </subcellularLocation>
</comment>
<reference evidence="7 8" key="1">
    <citation type="submission" date="2021-08" db="EMBL/GenBank/DDBJ databases">
        <title>complete genome sequencing of Deefgea sp. D25.</title>
        <authorList>
            <person name="Bae J.-W."/>
            <person name="Gim D.-H."/>
        </authorList>
    </citation>
    <scope>NUCLEOTIDE SEQUENCE [LARGE SCALE GENOMIC DNA]</scope>
    <source>
        <strain evidence="7 8">D25</strain>
    </source>
</reference>
<keyword evidence="4 5" id="KW-0173">Coenzyme A biosynthesis</keyword>
<dbReference type="PANTHER" id="PTHR10695">
    <property type="entry name" value="DEPHOSPHO-COA KINASE-RELATED"/>
    <property type="match status" value="1"/>
</dbReference>
<dbReference type="RefSeq" id="WP_221005460.1">
    <property type="nucleotide sequence ID" value="NZ_CP081150.1"/>
</dbReference>
<keyword evidence="8" id="KW-1185">Reference proteome</keyword>
<evidence type="ECO:0000256" key="6">
    <source>
        <dbReference type="NCBIfam" id="TIGR00152"/>
    </source>
</evidence>
<dbReference type="GO" id="GO:0004140">
    <property type="term" value="F:dephospho-CoA kinase activity"/>
    <property type="evidence" value="ECO:0007669"/>
    <property type="project" value="UniProtKB-EC"/>
</dbReference>
<proteinExistence type="inferred from homology"/>
<sequence length="199" mass="22107">MLVVGLTGGIGSGKSSFCAAFSLLGVPIIDADIIAHDLSQPYSTANTAVKNLFGEQSLRADGTLNREWIRSAIFNDDVKKKQLEAIFHPLILQALKLHIKQLESSCAYCIIAVPLLFEHKSFHEITQFSIAIDCNENEQITRVMHRSSLSETQVRKIIDAQMSRSQRNSLADLVISNEDGLENIADKVSQLHKFLLEKT</sequence>
<dbReference type="Proteomes" id="UP000825679">
    <property type="component" value="Chromosome"/>
</dbReference>
<dbReference type="InterPro" id="IPR027417">
    <property type="entry name" value="P-loop_NTPase"/>
</dbReference>